<dbReference type="Proteomes" id="UP000241462">
    <property type="component" value="Unassembled WGS sequence"/>
</dbReference>
<evidence type="ECO:0000313" key="1">
    <source>
        <dbReference type="EMBL" id="PSR75356.1"/>
    </source>
</evidence>
<dbReference type="OrthoDB" id="5418574at2759"/>
<dbReference type="AlphaFoldDB" id="A0A2T2ZSQ3"/>
<dbReference type="EMBL" id="KZ678774">
    <property type="protein sequence ID" value="PSR75356.1"/>
    <property type="molecule type" value="Genomic_DNA"/>
</dbReference>
<accession>A0A2T2ZSQ3</accession>
<reference evidence="1 2" key="1">
    <citation type="journal article" date="2018" name="Mycol. Prog.">
        <title>Coniella lustricola, a new species from submerged detritus.</title>
        <authorList>
            <person name="Raudabaugh D.B."/>
            <person name="Iturriaga T."/>
            <person name="Carver A."/>
            <person name="Mondo S."/>
            <person name="Pangilinan J."/>
            <person name="Lipzen A."/>
            <person name="He G."/>
            <person name="Amirebrahimi M."/>
            <person name="Grigoriev I.V."/>
            <person name="Miller A.N."/>
        </authorList>
    </citation>
    <scope>NUCLEOTIDE SEQUENCE [LARGE SCALE GENOMIC DNA]</scope>
    <source>
        <strain evidence="1 2">B22-T-1</strain>
    </source>
</reference>
<gene>
    <name evidence="1" type="ORF">BD289DRAFT_447824</name>
</gene>
<name>A0A2T2ZSQ3_9PEZI</name>
<protein>
    <submittedName>
        <fullName evidence="1">Uncharacterized protein</fullName>
    </submittedName>
</protein>
<keyword evidence="2" id="KW-1185">Reference proteome</keyword>
<organism evidence="1 2">
    <name type="scientific">Coniella lustricola</name>
    <dbReference type="NCBI Taxonomy" id="2025994"/>
    <lineage>
        <taxon>Eukaryota</taxon>
        <taxon>Fungi</taxon>
        <taxon>Dikarya</taxon>
        <taxon>Ascomycota</taxon>
        <taxon>Pezizomycotina</taxon>
        <taxon>Sordariomycetes</taxon>
        <taxon>Sordariomycetidae</taxon>
        <taxon>Diaporthales</taxon>
        <taxon>Schizoparmaceae</taxon>
        <taxon>Coniella</taxon>
    </lineage>
</organism>
<sequence length="379" mass="43026">MHGFMYGITIDSDECLCFVCLISITQIAEFRPRWPVVNKRAPNQSAFKLIFQALKFCIYEEEKDWSHSSPNTQSPRNLLTLSTAASTVTSFTMSLIDTKELSVLQADAEAHLEWATVRLWECLLREKFFARLPWVMSSQQPPTKAHDDRRRIDILVEMFNESGKITTLLVIEAKQARAPIKDIDSVEQQAYNAALAYSSSLRSPRPVWAMTVTGTLARIWIYEVDCHYLTAFYPTGDGLSDVTEYCDITTHGLEFQTKMEYIKANPEPPADALDHASPSASQDVPLITAQQNPNPRRDLLAGAKWSRNMPALAFGKWEEIVLLDYSVLHPDKFMARIKGSGQQIALDQALWTRHTKEMDHQTRDLVVKSTSTSVYYIVL</sequence>
<dbReference type="InParanoid" id="A0A2T2ZSQ3"/>
<evidence type="ECO:0000313" key="2">
    <source>
        <dbReference type="Proteomes" id="UP000241462"/>
    </source>
</evidence>
<proteinExistence type="predicted"/>